<feature type="domain" description="Asparagine--tRNA ligase N-terminal" evidence="2">
    <location>
        <begin position="46"/>
        <end position="127"/>
    </location>
</feature>
<dbReference type="Gene3D" id="3.30.1910.20">
    <property type="entry name" value="asparaginyl-tRNA synthetase, N-terminal domain"/>
    <property type="match status" value="1"/>
</dbReference>
<dbReference type="AlphaFoldDB" id="A0A8D2DC29"/>
<reference evidence="3" key="1">
    <citation type="submission" date="2025-08" db="UniProtKB">
        <authorList>
            <consortium name="Ensembl"/>
        </authorList>
    </citation>
    <scope>IDENTIFICATION</scope>
</reference>
<dbReference type="GeneTree" id="ENSGT00940000168263"/>
<protein>
    <recommendedName>
        <fullName evidence="2">Asparagine--tRNA ligase N-terminal domain-containing protein</fullName>
    </recommendedName>
</protein>
<evidence type="ECO:0000259" key="2">
    <source>
        <dbReference type="Pfam" id="PF20917"/>
    </source>
</evidence>
<dbReference type="Ensembl" id="ENSSVLT00005024300.1">
    <property type="protein sequence ID" value="ENSSVLP00005021821.1"/>
    <property type="gene ID" value="ENSSVLG00005017419.1"/>
</dbReference>
<name>A0A8D2DC29_SCIVU</name>
<reference evidence="3" key="2">
    <citation type="submission" date="2025-09" db="UniProtKB">
        <authorList>
            <consortium name="Ensembl"/>
        </authorList>
    </citation>
    <scope>IDENTIFICATION</scope>
</reference>
<evidence type="ECO:0000313" key="3">
    <source>
        <dbReference type="Ensembl" id="ENSSVLP00005021821.1"/>
    </source>
</evidence>
<evidence type="ECO:0000313" key="4">
    <source>
        <dbReference type="Proteomes" id="UP000694564"/>
    </source>
</evidence>
<proteinExistence type="predicted"/>
<keyword evidence="4" id="KW-1185">Reference proteome</keyword>
<dbReference type="Proteomes" id="UP000694564">
    <property type="component" value="Unassembled WGS sequence"/>
</dbReference>
<dbReference type="OrthoDB" id="1931232at2759"/>
<dbReference type="Pfam" id="PF20917">
    <property type="entry name" value="AsnRS_N"/>
    <property type="match status" value="1"/>
</dbReference>
<dbReference type="InterPro" id="IPR048952">
    <property type="entry name" value="AsnRS_N"/>
</dbReference>
<sequence>MNSRINFLNSHLRQRVSCAWKLEFSIYVKNICFYPTAFHSFLTSPLIFAFMAVGKESFPTIYIDSQKENERWDIISKSQMKNIKKLWHGEQMKSESREKKEAEDNLRKEKNLEEAKKITIKNDPSLPEPQCVKICALEGYRGGTVKLLLQRWYRHR</sequence>
<feature type="region of interest" description="Disordered" evidence="1">
    <location>
        <begin position="88"/>
        <end position="108"/>
    </location>
</feature>
<accession>A0A8D2DC29</accession>
<organism evidence="3 4">
    <name type="scientific">Sciurus vulgaris</name>
    <name type="common">Eurasian red squirrel</name>
    <dbReference type="NCBI Taxonomy" id="55149"/>
    <lineage>
        <taxon>Eukaryota</taxon>
        <taxon>Metazoa</taxon>
        <taxon>Chordata</taxon>
        <taxon>Craniata</taxon>
        <taxon>Vertebrata</taxon>
        <taxon>Euteleostomi</taxon>
        <taxon>Mammalia</taxon>
        <taxon>Eutheria</taxon>
        <taxon>Euarchontoglires</taxon>
        <taxon>Glires</taxon>
        <taxon>Rodentia</taxon>
        <taxon>Sciuromorpha</taxon>
        <taxon>Sciuridae</taxon>
        <taxon>Sciurinae</taxon>
        <taxon>Sciurini</taxon>
        <taxon>Sciurus</taxon>
    </lineage>
</organism>
<evidence type="ECO:0000256" key="1">
    <source>
        <dbReference type="SAM" id="MobiDB-lite"/>
    </source>
</evidence>